<organism evidence="1 2">
    <name type="scientific">Melia azedarach</name>
    <name type="common">Chinaberry tree</name>
    <dbReference type="NCBI Taxonomy" id="155640"/>
    <lineage>
        <taxon>Eukaryota</taxon>
        <taxon>Viridiplantae</taxon>
        <taxon>Streptophyta</taxon>
        <taxon>Embryophyta</taxon>
        <taxon>Tracheophyta</taxon>
        <taxon>Spermatophyta</taxon>
        <taxon>Magnoliopsida</taxon>
        <taxon>eudicotyledons</taxon>
        <taxon>Gunneridae</taxon>
        <taxon>Pentapetalae</taxon>
        <taxon>rosids</taxon>
        <taxon>malvids</taxon>
        <taxon>Sapindales</taxon>
        <taxon>Meliaceae</taxon>
        <taxon>Melia</taxon>
    </lineage>
</organism>
<proteinExistence type="predicted"/>
<protein>
    <submittedName>
        <fullName evidence="1">Auxin-responsive protein</fullName>
    </submittedName>
</protein>
<gene>
    <name evidence="1" type="ORF">OWV82_021783</name>
</gene>
<dbReference type="Proteomes" id="UP001164539">
    <property type="component" value="Chromosome 12"/>
</dbReference>
<reference evidence="1 2" key="1">
    <citation type="journal article" date="2023" name="Science">
        <title>Complex scaffold remodeling in plant triterpene biosynthesis.</title>
        <authorList>
            <person name="De La Pena R."/>
            <person name="Hodgson H."/>
            <person name="Liu J.C."/>
            <person name="Stephenson M.J."/>
            <person name="Martin A.C."/>
            <person name="Owen C."/>
            <person name="Harkess A."/>
            <person name="Leebens-Mack J."/>
            <person name="Jimenez L.E."/>
            <person name="Osbourn A."/>
            <person name="Sattely E.S."/>
        </authorList>
    </citation>
    <scope>NUCLEOTIDE SEQUENCE [LARGE SCALE GENOMIC DNA]</scope>
    <source>
        <strain evidence="2">cv. JPN11</strain>
        <tissue evidence="1">Leaf</tissue>
    </source>
</reference>
<dbReference type="EMBL" id="CM051405">
    <property type="protein sequence ID" value="KAJ4704942.1"/>
    <property type="molecule type" value="Genomic_DNA"/>
</dbReference>
<comment type="caution">
    <text evidence="1">The sequence shown here is derived from an EMBL/GenBank/DDBJ whole genome shotgun (WGS) entry which is preliminary data.</text>
</comment>
<keyword evidence="2" id="KW-1185">Reference proteome</keyword>
<evidence type="ECO:0000313" key="1">
    <source>
        <dbReference type="EMBL" id="KAJ4704942.1"/>
    </source>
</evidence>
<sequence length="108" mass="12244">MKLKLLITKLRRGIFSSESLKDGDDVETPVPNDVKEGYFAVVAVKGGEPKRFVVELGYLSNPAFLSLLEQAEEEYGFQQKGVLEVPCPPEELQKVLKYKKTRRISAEW</sequence>
<name>A0ACC1X0Y8_MELAZ</name>
<evidence type="ECO:0000313" key="2">
    <source>
        <dbReference type="Proteomes" id="UP001164539"/>
    </source>
</evidence>
<accession>A0ACC1X0Y8</accession>